<dbReference type="InterPro" id="IPR031311">
    <property type="entry name" value="CHIT_BIND_RR_consensus"/>
</dbReference>
<organism evidence="3">
    <name type="scientific">Menopon gallinae</name>
    <name type="common">poultry shaft louse</name>
    <dbReference type="NCBI Taxonomy" id="328185"/>
    <lineage>
        <taxon>Eukaryota</taxon>
        <taxon>Metazoa</taxon>
        <taxon>Ecdysozoa</taxon>
        <taxon>Arthropoda</taxon>
        <taxon>Hexapoda</taxon>
        <taxon>Insecta</taxon>
        <taxon>Pterygota</taxon>
        <taxon>Neoptera</taxon>
        <taxon>Paraneoptera</taxon>
        <taxon>Psocodea</taxon>
        <taxon>Troctomorpha</taxon>
        <taxon>Phthiraptera</taxon>
        <taxon>Amblycera</taxon>
        <taxon>Menoponidae</taxon>
        <taxon>Menopon</taxon>
    </lineage>
</organism>
<evidence type="ECO:0000256" key="2">
    <source>
        <dbReference type="PROSITE-ProRule" id="PRU00497"/>
    </source>
</evidence>
<gene>
    <name evidence="3" type="ORF">PYX00_009296</name>
</gene>
<name>A0AAW2HAZ3_9NEOP</name>
<dbReference type="GO" id="GO:0042302">
    <property type="term" value="F:structural constituent of cuticle"/>
    <property type="evidence" value="ECO:0007669"/>
    <property type="project" value="UniProtKB-UniRule"/>
</dbReference>
<reference evidence="3" key="1">
    <citation type="journal article" date="2024" name="Gigascience">
        <title>Chromosome-level genome of the poultry shaft louse Menopon gallinae provides insight into the host-switching and adaptive evolution of parasitic lice.</title>
        <authorList>
            <person name="Xu Y."/>
            <person name="Ma L."/>
            <person name="Liu S."/>
            <person name="Liang Y."/>
            <person name="Liu Q."/>
            <person name="He Z."/>
            <person name="Tian L."/>
            <person name="Duan Y."/>
            <person name="Cai W."/>
            <person name="Li H."/>
            <person name="Song F."/>
        </authorList>
    </citation>
    <scope>NUCLEOTIDE SEQUENCE</scope>
    <source>
        <strain evidence="3">Cailab_2023a</strain>
    </source>
</reference>
<accession>A0AAW2HAZ3</accession>
<dbReference type="PROSITE" id="PS51155">
    <property type="entry name" value="CHIT_BIND_RR_2"/>
    <property type="match status" value="1"/>
</dbReference>
<protein>
    <submittedName>
        <fullName evidence="3">Uncharacterized protein</fullName>
    </submittedName>
</protein>
<dbReference type="InterPro" id="IPR000618">
    <property type="entry name" value="Insect_cuticle"/>
</dbReference>
<dbReference type="GO" id="GO:0031012">
    <property type="term" value="C:extracellular matrix"/>
    <property type="evidence" value="ECO:0007669"/>
    <property type="project" value="TreeGrafter"/>
</dbReference>
<dbReference type="PANTHER" id="PTHR12236:SF95">
    <property type="entry name" value="CUTICULAR PROTEIN 76BD, ISOFORM C-RELATED"/>
    <property type="match status" value="1"/>
</dbReference>
<dbReference type="PANTHER" id="PTHR12236">
    <property type="entry name" value="STRUCTURAL CONTITUENT OF CUTICLE"/>
    <property type="match status" value="1"/>
</dbReference>
<evidence type="ECO:0000256" key="1">
    <source>
        <dbReference type="ARBA" id="ARBA00022460"/>
    </source>
</evidence>
<dbReference type="InterPro" id="IPR051217">
    <property type="entry name" value="Insect_Cuticle_Struc_Prot"/>
</dbReference>
<comment type="caution">
    <text evidence="3">The sequence shown here is derived from an EMBL/GenBank/DDBJ whole genome shotgun (WGS) entry which is preliminary data.</text>
</comment>
<dbReference type="PROSITE" id="PS00233">
    <property type="entry name" value="CHIT_BIND_RR_1"/>
    <property type="match status" value="1"/>
</dbReference>
<dbReference type="Pfam" id="PF00379">
    <property type="entry name" value="Chitin_bind_4"/>
    <property type="match status" value="1"/>
</dbReference>
<evidence type="ECO:0000313" key="3">
    <source>
        <dbReference type="EMBL" id="KAL0266860.1"/>
    </source>
</evidence>
<dbReference type="AlphaFoldDB" id="A0AAW2HAZ3"/>
<dbReference type="PRINTS" id="PR00947">
    <property type="entry name" value="CUTICLE"/>
</dbReference>
<dbReference type="GO" id="GO:0005615">
    <property type="term" value="C:extracellular space"/>
    <property type="evidence" value="ECO:0007669"/>
    <property type="project" value="TreeGrafter"/>
</dbReference>
<sequence>MAAAIPLHYDQEQQYVSQFFVCVNIYDMYNAHPKYSFEYKVEDPHTHDMKSQWEKRDGDKVVGRYTIAEPDGTLRIVDYTADKHNGFNAVVRREGHAHHPELYKHYEGYGQEQGLGLGQQQFGGQINEIGGAEFEGAGFRGNFGYGGQIGGAYGAQESIRGQIGY</sequence>
<dbReference type="EMBL" id="JARGDH010000005">
    <property type="protein sequence ID" value="KAL0266860.1"/>
    <property type="molecule type" value="Genomic_DNA"/>
</dbReference>
<proteinExistence type="predicted"/>
<keyword evidence="1 2" id="KW-0193">Cuticle</keyword>